<comment type="caution">
    <text evidence="1">The sequence shown here is derived from an EMBL/GenBank/DDBJ whole genome shotgun (WGS) entry which is preliminary data.</text>
</comment>
<evidence type="ECO:0000313" key="1">
    <source>
        <dbReference type="EMBL" id="OWZ04115.1"/>
    </source>
</evidence>
<organism evidence="1 2">
    <name type="scientific">Phytophthora megakarya</name>
    <dbReference type="NCBI Taxonomy" id="4795"/>
    <lineage>
        <taxon>Eukaryota</taxon>
        <taxon>Sar</taxon>
        <taxon>Stramenopiles</taxon>
        <taxon>Oomycota</taxon>
        <taxon>Peronosporomycetes</taxon>
        <taxon>Peronosporales</taxon>
        <taxon>Peronosporaceae</taxon>
        <taxon>Phytophthora</taxon>
    </lineage>
</organism>
<name>A0A225VFG8_9STRA</name>
<proteinExistence type="predicted"/>
<protein>
    <submittedName>
        <fullName evidence="1">Uncharacterized protein</fullName>
    </submittedName>
</protein>
<dbReference type="AlphaFoldDB" id="A0A225VFG8"/>
<evidence type="ECO:0000313" key="2">
    <source>
        <dbReference type="Proteomes" id="UP000198211"/>
    </source>
</evidence>
<dbReference type="Proteomes" id="UP000198211">
    <property type="component" value="Unassembled WGS sequence"/>
</dbReference>
<keyword evidence="2" id="KW-1185">Reference proteome</keyword>
<accession>A0A225VFG8</accession>
<sequence>MVLATRPGHDDFTPAKIAGLYFHPCRDDHDEMILEYYRCWCGMVRKKTRRNGYSNMVQHIRQEHTDYEAVMLAVSTAETGSMLNYVRQSALNATAG</sequence>
<dbReference type="OrthoDB" id="111120at2759"/>
<reference evidence="2" key="1">
    <citation type="submission" date="2017-03" db="EMBL/GenBank/DDBJ databases">
        <title>Phytopthora megakarya and P. palmivora, two closely related causual agents of cacao black pod achieved similar genome size and gene model numbers by different mechanisms.</title>
        <authorList>
            <person name="Ali S."/>
            <person name="Shao J."/>
            <person name="Larry D.J."/>
            <person name="Kronmiller B."/>
            <person name="Shen D."/>
            <person name="Strem M.D."/>
            <person name="Melnick R.L."/>
            <person name="Guiltinan M.J."/>
            <person name="Tyler B.M."/>
            <person name="Meinhardt L.W."/>
            <person name="Bailey B.A."/>
        </authorList>
    </citation>
    <scope>NUCLEOTIDE SEQUENCE [LARGE SCALE GENOMIC DNA]</scope>
    <source>
        <strain evidence="2">zdho120</strain>
    </source>
</reference>
<gene>
    <name evidence="1" type="ORF">PHMEG_00024040</name>
</gene>
<dbReference type="EMBL" id="NBNE01005144">
    <property type="protein sequence ID" value="OWZ04115.1"/>
    <property type="molecule type" value="Genomic_DNA"/>
</dbReference>